<feature type="binding site" evidence="7">
    <location>
        <begin position="225"/>
        <end position="228"/>
    </location>
    <ligand>
        <name>substrate</name>
    </ligand>
</feature>
<keyword evidence="5 7" id="KW-0949">S-adenosyl-L-methionine</keyword>
<evidence type="ECO:0000256" key="6">
    <source>
        <dbReference type="ARBA" id="ARBA00022694"/>
    </source>
</evidence>
<evidence type="ECO:0000256" key="2">
    <source>
        <dbReference type="ARBA" id="ARBA00003015"/>
    </source>
</evidence>
<feature type="binding site" evidence="7">
    <location>
        <position position="154"/>
    </location>
    <ligand>
        <name>S-adenosyl-L-methionine</name>
        <dbReference type="ChEBI" id="CHEBI:59789"/>
    </ligand>
</feature>
<dbReference type="GO" id="GO:0043527">
    <property type="term" value="C:tRNA methyltransferase complex"/>
    <property type="evidence" value="ECO:0007669"/>
    <property type="project" value="TreeGrafter"/>
</dbReference>
<dbReference type="GO" id="GO:0008176">
    <property type="term" value="F:tRNA (guanine(46)-N7)-methyltransferase activity"/>
    <property type="evidence" value="ECO:0007669"/>
    <property type="project" value="UniProtKB-UniRule"/>
</dbReference>
<dbReference type="SUPFAM" id="SSF53335">
    <property type="entry name" value="S-adenosyl-L-methionine-dependent methyltransferases"/>
    <property type="match status" value="1"/>
</dbReference>
<feature type="compositionally biased region" description="Basic and acidic residues" evidence="8">
    <location>
        <begin position="1"/>
        <end position="13"/>
    </location>
</feature>
<evidence type="ECO:0000256" key="1">
    <source>
        <dbReference type="ARBA" id="ARBA00000142"/>
    </source>
</evidence>
<dbReference type="PANTHER" id="PTHR23417">
    <property type="entry name" value="3-DEOXY-D-MANNO-OCTULOSONIC-ACID TRANSFERASE/TRNA GUANINE-N 7 - -METHYLTRANSFERASE"/>
    <property type="match status" value="1"/>
</dbReference>
<evidence type="ECO:0000256" key="4">
    <source>
        <dbReference type="ARBA" id="ARBA00022679"/>
    </source>
</evidence>
<comment type="pathway">
    <text evidence="7">tRNA modification; N(7)-methylguanine-tRNA biosynthesis.</text>
</comment>
<dbReference type="AlphaFoldDB" id="A0A3P3XFI3"/>
<proteinExistence type="inferred from homology"/>
<evidence type="ECO:0000256" key="5">
    <source>
        <dbReference type="ARBA" id="ARBA00022691"/>
    </source>
</evidence>
<sequence length="246" mass="28041">MARDDAKPLEGDQLHNSSPLEGSQLLDGSVRSFVVRSGRLTEAQRRAIEVWGPTYIIPFTPVPLDFAKLFDEQRPVILEIGFGMGQATWQIARDRPNYNYLGIEIHAPGVGRLIMDLREHNIANVRIIQHDALEVLRTAIPPESLAGLHIFYPDPWPKKRHHKRRLMQKAVICLMAEKLASGGYLYFVTDIEEYGEFAKNALESCKLLANRYEGFAPRQDWRPVTKFEGHANESGRNAFELMFIKS</sequence>
<dbReference type="NCBIfam" id="TIGR00091">
    <property type="entry name" value="tRNA (guanosine(46)-N7)-methyltransferase TrmB"/>
    <property type="match status" value="1"/>
</dbReference>
<dbReference type="PANTHER" id="PTHR23417:SF14">
    <property type="entry name" value="PENTACOTRIPEPTIDE-REPEAT REGION OF PRORP DOMAIN-CONTAINING PROTEIN"/>
    <property type="match status" value="1"/>
</dbReference>
<feature type="binding site" evidence="7">
    <location>
        <position position="131"/>
    </location>
    <ligand>
        <name>S-adenosyl-L-methionine</name>
        <dbReference type="ChEBI" id="CHEBI:59789"/>
    </ligand>
</feature>
<keyword evidence="3 7" id="KW-0489">Methyltransferase</keyword>
<comment type="catalytic activity">
    <reaction evidence="1 7">
        <text>guanosine(46) in tRNA + S-adenosyl-L-methionine = N(7)-methylguanosine(46) in tRNA + S-adenosyl-L-homocysteine</text>
        <dbReference type="Rhea" id="RHEA:42708"/>
        <dbReference type="Rhea" id="RHEA-COMP:10188"/>
        <dbReference type="Rhea" id="RHEA-COMP:10189"/>
        <dbReference type="ChEBI" id="CHEBI:57856"/>
        <dbReference type="ChEBI" id="CHEBI:59789"/>
        <dbReference type="ChEBI" id="CHEBI:74269"/>
        <dbReference type="ChEBI" id="CHEBI:74480"/>
        <dbReference type="EC" id="2.1.1.33"/>
    </reaction>
</comment>
<dbReference type="HAMAP" id="MF_01057">
    <property type="entry name" value="tRNA_methyltr_TrmB"/>
    <property type="match status" value="1"/>
</dbReference>
<dbReference type="InterPro" id="IPR003358">
    <property type="entry name" value="tRNA_(Gua-N-7)_MeTrfase_Trmb"/>
</dbReference>
<feature type="region of interest" description="Disordered" evidence="8">
    <location>
        <begin position="1"/>
        <end position="23"/>
    </location>
</feature>
<evidence type="ECO:0000256" key="3">
    <source>
        <dbReference type="ARBA" id="ARBA00022603"/>
    </source>
</evidence>
<dbReference type="Gene3D" id="3.40.50.150">
    <property type="entry name" value="Vaccinia Virus protein VP39"/>
    <property type="match status" value="1"/>
</dbReference>
<feature type="binding site" evidence="7">
    <location>
        <position position="158"/>
    </location>
    <ligand>
        <name>substrate</name>
    </ligand>
</feature>
<reference evidence="9" key="1">
    <citation type="submission" date="2017-02" db="EMBL/GenBank/DDBJ databases">
        <authorList>
            <person name="Regsiter A."/>
            <person name="William W."/>
        </authorList>
    </citation>
    <scope>NUCLEOTIDE SEQUENCE</scope>
    <source>
        <strain evidence="9">Bib</strain>
    </source>
</reference>
<evidence type="ECO:0000256" key="7">
    <source>
        <dbReference type="HAMAP-Rule" id="MF_01057"/>
    </source>
</evidence>
<evidence type="ECO:0000256" key="8">
    <source>
        <dbReference type="SAM" id="MobiDB-lite"/>
    </source>
</evidence>
<feature type="binding site" evidence="7">
    <location>
        <position position="79"/>
    </location>
    <ligand>
        <name>S-adenosyl-L-methionine</name>
        <dbReference type="ChEBI" id="CHEBI:59789"/>
    </ligand>
</feature>
<gene>
    <name evidence="7 9" type="primary">trmB</name>
    <name evidence="9" type="ORF">SPIROBIBN47_110010</name>
</gene>
<dbReference type="InterPro" id="IPR029063">
    <property type="entry name" value="SAM-dependent_MTases_sf"/>
</dbReference>
<keyword evidence="4 7" id="KW-0808">Transferase</keyword>
<comment type="similarity">
    <text evidence="7">Belongs to the class I-like SAM-binding methyltransferase superfamily. TrmB family.</text>
</comment>
<keyword evidence="6 7" id="KW-0819">tRNA processing</keyword>
<dbReference type="Pfam" id="PF02390">
    <property type="entry name" value="Methyltransf_4"/>
    <property type="match status" value="1"/>
</dbReference>
<comment type="caution">
    <text evidence="7">Lacks conserved residue(s) required for the propagation of feature annotation.</text>
</comment>
<dbReference type="EMBL" id="FWDM01000003">
    <property type="protein sequence ID" value="SLM10022.1"/>
    <property type="molecule type" value="Genomic_DNA"/>
</dbReference>
<name>A0A3P3XFI3_9SPIR</name>
<organism evidence="9">
    <name type="scientific">uncultured spirochete</name>
    <dbReference type="NCBI Taxonomy" id="156406"/>
    <lineage>
        <taxon>Bacteria</taxon>
        <taxon>Pseudomonadati</taxon>
        <taxon>Spirochaetota</taxon>
        <taxon>Spirochaetia</taxon>
        <taxon>Spirochaetales</taxon>
        <taxon>environmental samples</taxon>
    </lineage>
</organism>
<accession>A0A3P3XFI3</accession>
<evidence type="ECO:0000313" key="9">
    <source>
        <dbReference type="EMBL" id="SLM10022.1"/>
    </source>
</evidence>
<dbReference type="UniPathway" id="UPA00989"/>
<feature type="binding site" evidence="7">
    <location>
        <position position="190"/>
    </location>
    <ligand>
        <name>substrate</name>
    </ligand>
</feature>
<protein>
    <recommendedName>
        <fullName evidence="7">tRNA (guanine-N(7)-)-methyltransferase</fullName>
        <ecNumber evidence="7">2.1.1.33</ecNumber>
    </recommendedName>
    <alternativeName>
        <fullName evidence="7">tRNA (guanine(46)-N(7))-methyltransferase</fullName>
    </alternativeName>
    <alternativeName>
        <fullName evidence="7">tRNA(m7G46)-methyltransferase</fullName>
    </alternativeName>
</protein>
<feature type="binding site" evidence="7">
    <location>
        <position position="104"/>
    </location>
    <ligand>
        <name>S-adenosyl-L-methionine</name>
        <dbReference type="ChEBI" id="CHEBI:59789"/>
    </ligand>
</feature>
<dbReference type="PROSITE" id="PS51625">
    <property type="entry name" value="SAM_MT_TRMB"/>
    <property type="match status" value="1"/>
</dbReference>
<dbReference type="EC" id="2.1.1.33" evidence="7"/>
<dbReference type="InterPro" id="IPR055361">
    <property type="entry name" value="tRNA_methyltr_TrmB_bact"/>
</dbReference>
<comment type="function">
    <text evidence="2 7">Catalyzes the formation of N(7)-methylguanine at position 46 (m7G46) in tRNA.</text>
</comment>